<organism evidence="2 3">
    <name type="scientific">Lacisediminihabitans profunda</name>
    <dbReference type="NCBI Taxonomy" id="2594790"/>
    <lineage>
        <taxon>Bacteria</taxon>
        <taxon>Bacillati</taxon>
        <taxon>Actinomycetota</taxon>
        <taxon>Actinomycetes</taxon>
        <taxon>Micrococcales</taxon>
        <taxon>Microbacteriaceae</taxon>
        <taxon>Lacisediminihabitans</taxon>
    </lineage>
</organism>
<keyword evidence="3" id="KW-1185">Reference proteome</keyword>
<comment type="caution">
    <text evidence="2">The sequence shown here is derived from an EMBL/GenBank/DDBJ whole genome shotgun (WGS) entry which is preliminary data.</text>
</comment>
<gene>
    <name evidence="2" type="ORF">FVP33_02190</name>
</gene>
<keyword evidence="1" id="KW-0472">Membrane</keyword>
<dbReference type="AlphaFoldDB" id="A0A5C8UXX1"/>
<proteinExistence type="predicted"/>
<feature type="transmembrane region" description="Helical" evidence="1">
    <location>
        <begin position="238"/>
        <end position="259"/>
    </location>
</feature>
<dbReference type="Proteomes" id="UP000321379">
    <property type="component" value="Unassembled WGS sequence"/>
</dbReference>
<keyword evidence="1" id="KW-1133">Transmembrane helix</keyword>
<feature type="transmembrane region" description="Helical" evidence="1">
    <location>
        <begin position="102"/>
        <end position="123"/>
    </location>
</feature>
<sequence>MLAPTRWLGIVILPFLAAASVILYGFPTSTERLFAWTIVPPLTAMLLGSAYIGGIWFFISVVIERRWHRVANGFPAVIVFATLAGVATLLHWDRFHPGHISFITWVVLYLTTPFLVLAAWIANRWADPRLPESVDVTVPRGLRFTLAAIGVLAIVAGLALFAFPTWFLNAWAWQLTPLTARIVGAILTLPGMVDILFLVDSRWSAFRLIFQAQLLSLTFIVVALFLRRSDLEWSRLAAPAVVGGIILSFGLYLATYVFCERRRG</sequence>
<protein>
    <submittedName>
        <fullName evidence="2">Uncharacterized protein</fullName>
    </submittedName>
</protein>
<feature type="transmembrane region" description="Helical" evidence="1">
    <location>
        <begin position="206"/>
        <end position="226"/>
    </location>
</feature>
<accession>A0A5C8UXX1</accession>
<reference evidence="2 3" key="1">
    <citation type="submission" date="2019-08" db="EMBL/GenBank/DDBJ databases">
        <title>Bacterial whole genome sequence for Glaciihabitans sp. CHu50b-6-2.</title>
        <authorList>
            <person name="Jin L."/>
        </authorList>
    </citation>
    <scope>NUCLEOTIDE SEQUENCE [LARGE SCALE GENOMIC DNA]</scope>
    <source>
        <strain evidence="2 3">CHu50b-6-2</strain>
    </source>
</reference>
<evidence type="ECO:0000256" key="1">
    <source>
        <dbReference type="SAM" id="Phobius"/>
    </source>
</evidence>
<feature type="transmembrane region" description="Helical" evidence="1">
    <location>
        <begin position="70"/>
        <end position="90"/>
    </location>
</feature>
<keyword evidence="1" id="KW-0812">Transmembrane</keyword>
<feature type="transmembrane region" description="Helical" evidence="1">
    <location>
        <begin position="178"/>
        <end position="199"/>
    </location>
</feature>
<evidence type="ECO:0000313" key="3">
    <source>
        <dbReference type="Proteomes" id="UP000321379"/>
    </source>
</evidence>
<feature type="transmembrane region" description="Helical" evidence="1">
    <location>
        <begin position="7"/>
        <end position="26"/>
    </location>
</feature>
<evidence type="ECO:0000313" key="2">
    <source>
        <dbReference type="EMBL" id="TXN32532.1"/>
    </source>
</evidence>
<feature type="transmembrane region" description="Helical" evidence="1">
    <location>
        <begin position="144"/>
        <end position="166"/>
    </location>
</feature>
<dbReference type="EMBL" id="VRMG01000003">
    <property type="protein sequence ID" value="TXN32532.1"/>
    <property type="molecule type" value="Genomic_DNA"/>
</dbReference>
<feature type="transmembrane region" description="Helical" evidence="1">
    <location>
        <begin position="38"/>
        <end position="63"/>
    </location>
</feature>
<name>A0A5C8UXX1_9MICO</name>